<keyword evidence="5" id="KW-0627">Porphyrin biosynthesis</keyword>
<dbReference type="SUPFAM" id="SSF75615">
    <property type="entry name" value="Siroheme synthase middle domains-like"/>
    <property type="match status" value="1"/>
</dbReference>
<dbReference type="InterPro" id="IPR036291">
    <property type="entry name" value="NAD(P)-bd_dom_sf"/>
</dbReference>
<dbReference type="GO" id="GO:0004325">
    <property type="term" value="F:ferrochelatase activity"/>
    <property type="evidence" value="ECO:0007669"/>
    <property type="project" value="InterPro"/>
</dbReference>
<evidence type="ECO:0000256" key="3">
    <source>
        <dbReference type="ARBA" id="ARBA00023002"/>
    </source>
</evidence>
<comment type="pathway">
    <text evidence="1">Porphyrin-containing compound metabolism; siroheme biosynthesis; sirohydrochlorin from precorrin-2: step 1/1.</text>
</comment>
<dbReference type="AlphaFoldDB" id="A0A1H2FMJ4"/>
<dbReference type="InterPro" id="IPR028161">
    <property type="entry name" value="Met8-like"/>
</dbReference>
<keyword evidence="4" id="KW-0520">NAD</keyword>
<dbReference type="InterPro" id="IPR006367">
    <property type="entry name" value="Sirohaem_synthase_N"/>
</dbReference>
<evidence type="ECO:0000313" key="8">
    <source>
        <dbReference type="EMBL" id="SDU08597.1"/>
    </source>
</evidence>
<dbReference type="UniPathway" id="UPA00262">
    <property type="reaction ID" value="UER00222"/>
</dbReference>
<dbReference type="Proteomes" id="UP000199608">
    <property type="component" value="Unassembled WGS sequence"/>
</dbReference>
<reference evidence="9" key="1">
    <citation type="submission" date="2016-10" db="EMBL/GenBank/DDBJ databases">
        <authorList>
            <person name="Varghese N."/>
            <person name="Submissions S."/>
        </authorList>
    </citation>
    <scope>NUCLEOTIDE SEQUENCE [LARGE SCALE GENOMIC DNA]</scope>
    <source>
        <strain evidence="9">DSM 3384</strain>
    </source>
</reference>
<dbReference type="GO" id="GO:0019354">
    <property type="term" value="P:siroheme biosynthetic process"/>
    <property type="evidence" value="ECO:0007669"/>
    <property type="project" value="UniProtKB-UniPathway"/>
</dbReference>
<evidence type="ECO:0000313" key="9">
    <source>
        <dbReference type="Proteomes" id="UP000199608"/>
    </source>
</evidence>
<dbReference type="Pfam" id="PF14824">
    <property type="entry name" value="Sirohm_synth_M"/>
    <property type="match status" value="1"/>
</dbReference>
<evidence type="ECO:0000256" key="2">
    <source>
        <dbReference type="ARBA" id="ARBA00012400"/>
    </source>
</evidence>
<dbReference type="InterPro" id="IPR042518">
    <property type="entry name" value="SirC_C"/>
</dbReference>
<dbReference type="EMBL" id="FNLL01000004">
    <property type="protein sequence ID" value="SDU08597.1"/>
    <property type="molecule type" value="Genomic_DNA"/>
</dbReference>
<gene>
    <name evidence="8" type="ORF">SAMN04487931_104242</name>
</gene>
<evidence type="ECO:0000256" key="5">
    <source>
        <dbReference type="ARBA" id="ARBA00023244"/>
    </source>
</evidence>
<dbReference type="Pfam" id="PF13241">
    <property type="entry name" value="NAD_binding_7"/>
    <property type="match status" value="1"/>
</dbReference>
<keyword evidence="9" id="KW-1185">Reference proteome</keyword>
<dbReference type="PANTHER" id="PTHR35330:SF1">
    <property type="entry name" value="SIROHEME BIOSYNTHESIS PROTEIN MET8"/>
    <property type="match status" value="1"/>
</dbReference>
<evidence type="ECO:0000256" key="1">
    <source>
        <dbReference type="ARBA" id="ARBA00005010"/>
    </source>
</evidence>
<feature type="domain" description="Siroheme synthase central" evidence="7">
    <location>
        <begin position="118"/>
        <end position="143"/>
    </location>
</feature>
<accession>A0A1H2FMJ4</accession>
<evidence type="ECO:0000259" key="7">
    <source>
        <dbReference type="Pfam" id="PF14824"/>
    </source>
</evidence>
<dbReference type="NCBIfam" id="TIGR01470">
    <property type="entry name" value="cysG_Nterm"/>
    <property type="match status" value="1"/>
</dbReference>
<dbReference type="InterPro" id="IPR028281">
    <property type="entry name" value="Sirohaem_synthase_central"/>
</dbReference>
<evidence type="ECO:0000256" key="4">
    <source>
        <dbReference type="ARBA" id="ARBA00023027"/>
    </source>
</evidence>
<dbReference type="RefSeq" id="WP_092232685.1">
    <property type="nucleotide sequence ID" value="NZ_FNLL01000004.1"/>
</dbReference>
<sequence>MKYYPIFLDIKDKDCLVVGGGSVGARKAVTLEKCGANVTIISDRFSAECDRLKSSRICLEKKEYEKKDAKGMFLVFAATNNADLNRQIKADALKLNILCNVADAPDKSDFILPSIVDRGDLMVAVSTSGSSPAMAKKIRQALECHFGPEYAKLLQLMGNIRKKLLSSGHAPDDHKQVFHTLIGKGILELIESNDEININAILWDVLGKEYTYQDLVSSRSDE</sequence>
<dbReference type="Gene3D" id="3.40.50.720">
    <property type="entry name" value="NAD(P)-binding Rossmann-like Domain"/>
    <property type="match status" value="1"/>
</dbReference>
<evidence type="ECO:0000256" key="6">
    <source>
        <dbReference type="ARBA" id="ARBA00047561"/>
    </source>
</evidence>
<dbReference type="GO" id="GO:0043115">
    <property type="term" value="F:precorrin-2 dehydrogenase activity"/>
    <property type="evidence" value="ECO:0007669"/>
    <property type="project" value="UniProtKB-EC"/>
</dbReference>
<comment type="catalytic activity">
    <reaction evidence="6">
        <text>precorrin-2 + NAD(+) = sirohydrochlorin + NADH + 2 H(+)</text>
        <dbReference type="Rhea" id="RHEA:15613"/>
        <dbReference type="ChEBI" id="CHEBI:15378"/>
        <dbReference type="ChEBI" id="CHEBI:57540"/>
        <dbReference type="ChEBI" id="CHEBI:57945"/>
        <dbReference type="ChEBI" id="CHEBI:58351"/>
        <dbReference type="ChEBI" id="CHEBI:58827"/>
        <dbReference type="EC" id="1.3.1.76"/>
    </reaction>
</comment>
<protein>
    <recommendedName>
        <fullName evidence="2">precorrin-2 dehydrogenase</fullName>
        <ecNumber evidence="2">1.3.1.76</ecNumber>
    </recommendedName>
</protein>
<organism evidence="8 9">
    <name type="scientific">Desulfobacula phenolica</name>
    <dbReference type="NCBI Taxonomy" id="90732"/>
    <lineage>
        <taxon>Bacteria</taxon>
        <taxon>Pseudomonadati</taxon>
        <taxon>Thermodesulfobacteriota</taxon>
        <taxon>Desulfobacteria</taxon>
        <taxon>Desulfobacterales</taxon>
        <taxon>Desulfobacteraceae</taxon>
        <taxon>Desulfobacula</taxon>
    </lineage>
</organism>
<dbReference type="Gene3D" id="1.10.8.610">
    <property type="entry name" value="SirC, precorrin-2 dehydrogenase, C-terminal helical domain-like"/>
    <property type="match status" value="1"/>
</dbReference>
<proteinExistence type="predicted"/>
<keyword evidence="3" id="KW-0560">Oxidoreductase</keyword>
<name>A0A1H2FMJ4_9BACT</name>
<dbReference type="PANTHER" id="PTHR35330">
    <property type="entry name" value="SIROHEME BIOSYNTHESIS PROTEIN MET8"/>
    <property type="match status" value="1"/>
</dbReference>
<dbReference type="EC" id="1.3.1.76" evidence="2"/>
<dbReference type="SUPFAM" id="SSF51735">
    <property type="entry name" value="NAD(P)-binding Rossmann-fold domains"/>
    <property type="match status" value="1"/>
</dbReference>